<accession>A0AA37T4P5</accession>
<dbReference type="Gene3D" id="2.80.10.50">
    <property type="match status" value="1"/>
</dbReference>
<reference evidence="3 4" key="1">
    <citation type="journal article" date="2014" name="Int. J. Syst. Evol. Microbiol.">
        <title>Complete genome sequence of Corynebacterium casei LMG S-19264T (=DSM 44701T), isolated from a smear-ripened cheese.</title>
        <authorList>
            <consortium name="US DOE Joint Genome Institute (JGI-PGF)"/>
            <person name="Walter F."/>
            <person name="Albersmeier A."/>
            <person name="Kalinowski J."/>
            <person name="Ruckert C."/>
        </authorList>
    </citation>
    <scope>NUCLEOTIDE SEQUENCE [LARGE SCALE GENOMIC DNA]</scope>
    <source>
        <strain evidence="3 4">NBRC 110095</strain>
    </source>
</reference>
<gene>
    <name evidence="3" type="ORF">GCM10007877_08370</name>
</gene>
<organism evidence="3 4">
    <name type="scientific">Marinibactrum halimedae</name>
    <dbReference type="NCBI Taxonomy" id="1444977"/>
    <lineage>
        <taxon>Bacteria</taxon>
        <taxon>Pseudomonadati</taxon>
        <taxon>Pseudomonadota</taxon>
        <taxon>Gammaproteobacteria</taxon>
        <taxon>Cellvibrionales</taxon>
        <taxon>Cellvibrionaceae</taxon>
        <taxon>Marinibactrum</taxon>
    </lineage>
</organism>
<dbReference type="SUPFAM" id="SSF110221">
    <property type="entry name" value="AbfB domain"/>
    <property type="match status" value="1"/>
</dbReference>
<evidence type="ECO:0000256" key="1">
    <source>
        <dbReference type="SAM" id="Phobius"/>
    </source>
</evidence>
<dbReference type="InterPro" id="IPR006946">
    <property type="entry name" value="DGR2-like_dom"/>
</dbReference>
<proteinExistence type="predicted"/>
<keyword evidence="1" id="KW-0472">Membrane</keyword>
<dbReference type="Gene3D" id="2.60.120.260">
    <property type="entry name" value="Galactose-binding domain-like"/>
    <property type="match status" value="1"/>
</dbReference>
<evidence type="ECO:0000313" key="3">
    <source>
        <dbReference type="EMBL" id="GLS25123.1"/>
    </source>
</evidence>
<dbReference type="GO" id="GO:0046556">
    <property type="term" value="F:alpha-L-arabinofuranosidase activity"/>
    <property type="evidence" value="ECO:0007669"/>
    <property type="project" value="InterPro"/>
</dbReference>
<dbReference type="EMBL" id="BSPD01000021">
    <property type="protein sequence ID" value="GLS25123.1"/>
    <property type="molecule type" value="Genomic_DNA"/>
</dbReference>
<sequence length="872" mass="97660">METLSRTKLLGGYFPCFLIRHYFVFLFSIFLLDSAAVQAQPEIQDMGFEEHVLDGTYQELAEDFGGWRVVEGSVAMHSASDQMALDGQFIDLSGANERGVIETTITGLVPGKQYVLGFFYASNLGAHRDDAVATLSIANEELTWLATNIAHEDGWQSQHIVFTAWSSEETLQLHSKATANACCGVLVDNFFISEAGNYVKDGGFETERLIPGKYKEFSGGSSVGPWQVSNGGVSLTEKTESTTGGAAADGQFIDMAGISKDGELSQDIEGLVPGTRYSLTFNYAKHSVTSQAHARVSIADLSETWQANNSGDLPWLSHNFVFRATDSTETLTFTSERATCCGMLIDNISITEYDLNTLRNDFEHASLRYGDTVRLFNSIHNYSIFNNNGFLQQYRNKPVHSGSSISDKRRSLFYIRRPLYKLAAEGCFSLESASLPNHYINHSGAPVKGEEIVARRLSVLPPSSYPNKMYDATYCLDGENIMTSGPTYKGHRIAVQGASRATSLMVPGYFDTIVMKEVKRWQDSYTISHIYDEGNFGFKKKSLCVEESSLKFCYYDVNENGNTVDENTWLVDYQHDASEYFTLQNTQSLEYMIDGGTGEVTLSLDSTGDLGLWKVEAIREDDFLLINKFSRRKLEVVNHRELTLTGSDEAANISTGNLFDFNLTHIPLRIFPEDFSHNNDKLYLSNNLRIRNLLFPTLIEGVEQSVKRYKVSINPGEPIEGWDYEFIDRPGFNIHHLGEEHQDYRYLENKIKAIARDKDFDGEAALEFVFEQLENAQSRQGPYMTGILWLGPSSGTTDYETWKGNIKDLLSSDEVKVTLQNEGEILTLKSQLKSHLFQSSYFGFLMRKENASGEGGILIHDPSGTTVPELQK</sequence>
<evidence type="ECO:0000313" key="4">
    <source>
        <dbReference type="Proteomes" id="UP001156870"/>
    </source>
</evidence>
<keyword evidence="1" id="KW-1133">Transmembrane helix</keyword>
<comment type="caution">
    <text evidence="3">The sequence shown here is derived from an EMBL/GenBank/DDBJ whole genome shotgun (WGS) entry which is preliminary data.</text>
</comment>
<feature type="transmembrane region" description="Helical" evidence="1">
    <location>
        <begin position="12"/>
        <end position="32"/>
    </location>
</feature>
<dbReference type="InterPro" id="IPR036195">
    <property type="entry name" value="AbfB_ABD_sf"/>
</dbReference>
<protein>
    <recommendedName>
        <fullName evidence="2">DUF642 domain-containing protein</fullName>
    </recommendedName>
</protein>
<dbReference type="AlphaFoldDB" id="A0AA37T4P5"/>
<dbReference type="GO" id="GO:0046373">
    <property type="term" value="P:L-arabinose metabolic process"/>
    <property type="evidence" value="ECO:0007669"/>
    <property type="project" value="InterPro"/>
</dbReference>
<feature type="domain" description="DUF642" evidence="2">
    <location>
        <begin position="66"/>
        <end position="192"/>
    </location>
</feature>
<keyword evidence="1" id="KW-0812">Transmembrane</keyword>
<evidence type="ECO:0000259" key="2">
    <source>
        <dbReference type="Pfam" id="PF04862"/>
    </source>
</evidence>
<dbReference type="Pfam" id="PF04862">
    <property type="entry name" value="DUF642"/>
    <property type="match status" value="2"/>
</dbReference>
<keyword evidence="4" id="KW-1185">Reference proteome</keyword>
<name>A0AA37T4P5_9GAMM</name>
<dbReference type="RefSeq" id="WP_232592782.1">
    <property type="nucleotide sequence ID" value="NZ_BSPD01000021.1"/>
</dbReference>
<dbReference type="Proteomes" id="UP001156870">
    <property type="component" value="Unassembled WGS sequence"/>
</dbReference>
<feature type="domain" description="DUF642" evidence="2">
    <location>
        <begin position="198"/>
        <end position="350"/>
    </location>
</feature>